<reference evidence="2" key="1">
    <citation type="submission" date="2022-11" db="UniProtKB">
        <authorList>
            <consortium name="WormBaseParasite"/>
        </authorList>
    </citation>
    <scope>IDENTIFICATION</scope>
</reference>
<dbReference type="WBParaSite" id="PS1159_v2.g8348.t1">
    <property type="protein sequence ID" value="PS1159_v2.g8348.t1"/>
    <property type="gene ID" value="PS1159_v2.g8348"/>
</dbReference>
<name>A0AC35GSK4_9BILA</name>
<evidence type="ECO:0000313" key="2">
    <source>
        <dbReference type="WBParaSite" id="PS1159_v2.g8348.t1"/>
    </source>
</evidence>
<sequence length="505" mass="56086">MVVSRTEFFGKNAVNVFETQNDSQKFSQSIAQMKNLQGDNQPFYVCNLGSVINSLQQWFSYLPRISPFYSVRCNSDSVLLRLLAAHPNVGLHCLTREDLDIATEIMPSGRIIYANPCWTRGSLRNAAAAQVGLITIETMGDFERVLSTFPQATMLLNVGMSVNHEDPATELGCTFEDACEILQKAADFQANICGISFNIGSGCKDSTLYSSAIQTCSELFAIAKSYGLKMNVINVGGGFSNASLNKCNDFASFVEICNEINTSLDYYFPVENFCELRVIAQPGRFFASDAFTLSTCIIGKQAVDLADISHDDYDSGCQAFSYMINESYYGAFGCQNVPNCDPKCIPLFENEADHSSSLQFYGNVIGPSLDEYDIAQSMCHFRELQIGEWLSWPAMGAYSRNNRATLGDVDIPSPAVYYYCNTDDYECIQRLISLESTTRPKSIASTQLTTRRSSFALSLLGGSSEDECYGSLSDFSDSFSFTDEHNENTEEEWMARFQFQGPIFD</sequence>
<protein>
    <submittedName>
        <fullName evidence="2">Orn/DAP/Arg decarboxylase 2 N-terminal domain-containing protein</fullName>
    </submittedName>
</protein>
<accession>A0AC35GSK4</accession>
<evidence type="ECO:0000313" key="1">
    <source>
        <dbReference type="Proteomes" id="UP000887580"/>
    </source>
</evidence>
<proteinExistence type="predicted"/>
<organism evidence="1 2">
    <name type="scientific">Panagrolaimus sp. PS1159</name>
    <dbReference type="NCBI Taxonomy" id="55785"/>
    <lineage>
        <taxon>Eukaryota</taxon>
        <taxon>Metazoa</taxon>
        <taxon>Ecdysozoa</taxon>
        <taxon>Nematoda</taxon>
        <taxon>Chromadorea</taxon>
        <taxon>Rhabditida</taxon>
        <taxon>Tylenchina</taxon>
        <taxon>Panagrolaimomorpha</taxon>
        <taxon>Panagrolaimoidea</taxon>
        <taxon>Panagrolaimidae</taxon>
        <taxon>Panagrolaimus</taxon>
    </lineage>
</organism>
<dbReference type="Proteomes" id="UP000887580">
    <property type="component" value="Unplaced"/>
</dbReference>